<dbReference type="PRINTS" id="PR00080">
    <property type="entry name" value="SDRFAMILY"/>
</dbReference>
<dbReference type="FunFam" id="3.40.50.720:FF:000173">
    <property type="entry name" value="3-oxoacyl-[acyl-carrier protein] reductase"/>
    <property type="match status" value="1"/>
</dbReference>
<dbReference type="GO" id="GO:0016616">
    <property type="term" value="F:oxidoreductase activity, acting on the CH-OH group of donors, NAD or NADP as acceptor"/>
    <property type="evidence" value="ECO:0007669"/>
    <property type="project" value="TreeGrafter"/>
</dbReference>
<comment type="caution">
    <text evidence="4">The sequence shown here is derived from an EMBL/GenBank/DDBJ whole genome shotgun (WGS) entry which is preliminary data.</text>
</comment>
<gene>
    <name evidence="4" type="ORF">E4O86_00765</name>
</gene>
<name>A0A964T261_9HYPH</name>
<accession>A0A964T261</accession>
<dbReference type="PANTHER" id="PTHR42760">
    <property type="entry name" value="SHORT-CHAIN DEHYDROGENASES/REDUCTASES FAMILY MEMBER"/>
    <property type="match status" value="1"/>
</dbReference>
<dbReference type="Proteomes" id="UP000773614">
    <property type="component" value="Unassembled WGS sequence"/>
</dbReference>
<sequence>MSKARSDFDGRVAVITGAGGGIGSAVARQFSAAGAALCLCDVAAPEELAAELRAGGGRAVALAADVTRKADVEAVVARARSEFGRIDILVPVAGVTSFGDVETLEEAEWDRVVGINLKGVFLTCQAVIPAMRAAGYGRIVTIGSVLGKNGGNPRPWIDRSEQKSAANAAYGAAKAGVHALTLYLAKELSADGITVNCVAPGPIASAMTRGLPARLVEAIPVGRMGTADEVADAVLYLAGERAGFVTGEVLDVNGGIWVD</sequence>
<dbReference type="PANTHER" id="PTHR42760:SF40">
    <property type="entry name" value="3-OXOACYL-[ACYL-CARRIER-PROTEIN] REDUCTASE, CHLOROPLASTIC"/>
    <property type="match status" value="1"/>
</dbReference>
<proteinExistence type="inferred from homology"/>
<dbReference type="SMART" id="SM00822">
    <property type="entry name" value="PKS_KR"/>
    <property type="match status" value="1"/>
</dbReference>
<organism evidence="4 5">
    <name type="scientific">Propylenella binzhouense</name>
    <dbReference type="NCBI Taxonomy" id="2555902"/>
    <lineage>
        <taxon>Bacteria</taxon>
        <taxon>Pseudomonadati</taxon>
        <taxon>Pseudomonadota</taxon>
        <taxon>Alphaproteobacteria</taxon>
        <taxon>Hyphomicrobiales</taxon>
        <taxon>Propylenellaceae</taxon>
        <taxon>Propylenella</taxon>
    </lineage>
</organism>
<dbReference type="RefSeq" id="WP_161138600.1">
    <property type="nucleotide sequence ID" value="NZ_SPKJ01000001.1"/>
</dbReference>
<reference evidence="4" key="1">
    <citation type="submission" date="2019-03" db="EMBL/GenBank/DDBJ databases">
        <title>Afifella sp. nov., isolated from activated sludge.</title>
        <authorList>
            <person name="Li Q."/>
            <person name="Liu Y."/>
        </authorList>
    </citation>
    <scope>NUCLEOTIDE SEQUENCE</scope>
    <source>
        <strain evidence="4">L72</strain>
    </source>
</reference>
<keyword evidence="5" id="KW-1185">Reference proteome</keyword>
<protein>
    <submittedName>
        <fullName evidence="4">SDR family oxidoreductase</fullName>
    </submittedName>
</protein>
<comment type="similarity">
    <text evidence="1">Belongs to the short-chain dehydrogenases/reductases (SDR) family.</text>
</comment>
<evidence type="ECO:0000313" key="4">
    <source>
        <dbReference type="EMBL" id="MYZ46257.1"/>
    </source>
</evidence>
<evidence type="ECO:0000259" key="3">
    <source>
        <dbReference type="SMART" id="SM00822"/>
    </source>
</evidence>
<dbReference type="AlphaFoldDB" id="A0A964T261"/>
<dbReference type="InterPro" id="IPR036291">
    <property type="entry name" value="NAD(P)-bd_dom_sf"/>
</dbReference>
<keyword evidence="2" id="KW-0560">Oxidoreductase</keyword>
<dbReference type="EMBL" id="SPKJ01000001">
    <property type="protein sequence ID" value="MYZ46257.1"/>
    <property type="molecule type" value="Genomic_DNA"/>
</dbReference>
<dbReference type="OrthoDB" id="8419486at2"/>
<evidence type="ECO:0000256" key="1">
    <source>
        <dbReference type="ARBA" id="ARBA00006484"/>
    </source>
</evidence>
<feature type="domain" description="Ketoreductase" evidence="3">
    <location>
        <begin position="11"/>
        <end position="201"/>
    </location>
</feature>
<dbReference type="InterPro" id="IPR002347">
    <property type="entry name" value="SDR_fam"/>
</dbReference>
<dbReference type="SUPFAM" id="SSF51735">
    <property type="entry name" value="NAD(P)-binding Rossmann-fold domains"/>
    <property type="match status" value="1"/>
</dbReference>
<dbReference type="Gene3D" id="3.40.50.720">
    <property type="entry name" value="NAD(P)-binding Rossmann-like Domain"/>
    <property type="match status" value="1"/>
</dbReference>
<dbReference type="Pfam" id="PF13561">
    <property type="entry name" value="adh_short_C2"/>
    <property type="match status" value="1"/>
</dbReference>
<dbReference type="GO" id="GO:0030497">
    <property type="term" value="P:fatty acid elongation"/>
    <property type="evidence" value="ECO:0007669"/>
    <property type="project" value="TreeGrafter"/>
</dbReference>
<evidence type="ECO:0000313" key="5">
    <source>
        <dbReference type="Proteomes" id="UP000773614"/>
    </source>
</evidence>
<dbReference type="InterPro" id="IPR057326">
    <property type="entry name" value="KR_dom"/>
</dbReference>
<evidence type="ECO:0000256" key="2">
    <source>
        <dbReference type="ARBA" id="ARBA00023002"/>
    </source>
</evidence>
<dbReference type="PRINTS" id="PR00081">
    <property type="entry name" value="GDHRDH"/>
</dbReference>